<dbReference type="AlphaFoldDB" id="A0A345Y4R7"/>
<gene>
    <name evidence="2" type="ORF">DWG20_05430</name>
</gene>
<evidence type="ECO:0000313" key="3">
    <source>
        <dbReference type="Proteomes" id="UP000254537"/>
    </source>
</evidence>
<keyword evidence="2" id="KW-0378">Hydrolase</keyword>
<accession>A0A345Y4R7</accession>
<sequence length="283" mass="31569">MRSFAISGRRRHRGHAMPLARLAPLLFAILVLSGCYGRLQRPIPSSHYSGQAAERSDTLLVMLPGIRDRMGDFDREGFIGVLRRHAIQADVISVASHAGYYFSGELVERLHDDIVLPARSQGYRSIWLVGISMGGMGCMLYAREHPQQLSGIVLIAPFLGRDDQLQALRERGLQDWLASPPPLLSIDRGSREAWQWIAYRAGSAQPALYLAYGRQDRYAADYRLLARIGTPTLVIDRDGEHDWATWRHLWRSLLQGPLGQVLGSQQVSPPVLTPGTRQAAALE</sequence>
<dbReference type="InterPro" id="IPR022742">
    <property type="entry name" value="Hydrolase_4"/>
</dbReference>
<dbReference type="SUPFAM" id="SSF53474">
    <property type="entry name" value="alpha/beta-Hydrolases"/>
    <property type="match status" value="1"/>
</dbReference>
<dbReference type="PROSITE" id="PS51257">
    <property type="entry name" value="PROKAR_LIPOPROTEIN"/>
    <property type="match status" value="1"/>
</dbReference>
<dbReference type="KEGG" id="ccah:DWG20_05430"/>
<evidence type="ECO:0000259" key="1">
    <source>
        <dbReference type="Pfam" id="PF12146"/>
    </source>
</evidence>
<dbReference type="Gene3D" id="3.40.50.1820">
    <property type="entry name" value="alpha/beta hydrolase"/>
    <property type="match status" value="1"/>
</dbReference>
<dbReference type="InterPro" id="IPR029058">
    <property type="entry name" value="AB_hydrolase_fold"/>
</dbReference>
<dbReference type="GO" id="GO:0016787">
    <property type="term" value="F:hydrolase activity"/>
    <property type="evidence" value="ECO:0007669"/>
    <property type="project" value="UniProtKB-KW"/>
</dbReference>
<organism evidence="2 3">
    <name type="scientific">Crenobacter cavernae</name>
    <dbReference type="NCBI Taxonomy" id="2290923"/>
    <lineage>
        <taxon>Bacteria</taxon>
        <taxon>Pseudomonadati</taxon>
        <taxon>Pseudomonadota</taxon>
        <taxon>Betaproteobacteria</taxon>
        <taxon>Neisseriales</taxon>
        <taxon>Neisseriaceae</taxon>
        <taxon>Crenobacter</taxon>
    </lineage>
</organism>
<dbReference type="Proteomes" id="UP000254537">
    <property type="component" value="Chromosome"/>
</dbReference>
<name>A0A345Y4R7_9NEIS</name>
<proteinExistence type="predicted"/>
<feature type="domain" description="Serine aminopeptidase S33" evidence="1">
    <location>
        <begin position="121"/>
        <end position="177"/>
    </location>
</feature>
<dbReference type="OrthoDB" id="5431193at2"/>
<evidence type="ECO:0000313" key="2">
    <source>
        <dbReference type="EMBL" id="AXK38919.1"/>
    </source>
</evidence>
<protein>
    <submittedName>
        <fullName evidence="2">Alpha/beta hydrolase</fullName>
    </submittedName>
</protein>
<reference evidence="2 3" key="1">
    <citation type="submission" date="2018-07" db="EMBL/GenBank/DDBJ databases">
        <title>Crenobacter cavernae sp. nov., isolated from a karst cave.</title>
        <authorList>
            <person name="Zhu H."/>
        </authorList>
    </citation>
    <scope>NUCLEOTIDE SEQUENCE [LARGE SCALE GENOMIC DNA]</scope>
    <source>
        <strain evidence="2 3">K1W11S-77</strain>
    </source>
</reference>
<dbReference type="EMBL" id="CP031337">
    <property type="protein sequence ID" value="AXK38919.1"/>
    <property type="molecule type" value="Genomic_DNA"/>
</dbReference>
<dbReference type="Pfam" id="PF12146">
    <property type="entry name" value="Hydrolase_4"/>
    <property type="match status" value="1"/>
</dbReference>